<protein>
    <submittedName>
        <fullName evidence="5">Phosphopantothenoylcysteine decarboxylase</fullName>
        <ecNumber evidence="5">4.1.1.36</ecNumber>
    </submittedName>
</protein>
<dbReference type="Pfam" id="PF04127">
    <property type="entry name" value="DFP"/>
    <property type="match status" value="1"/>
</dbReference>
<accession>A0A401FKM4</accession>
<feature type="domain" description="DNA/pantothenate metabolism flavoprotein C-terminal" evidence="4">
    <location>
        <begin position="185"/>
        <end position="291"/>
    </location>
</feature>
<dbReference type="GO" id="GO:0010181">
    <property type="term" value="F:FMN binding"/>
    <property type="evidence" value="ECO:0007669"/>
    <property type="project" value="InterPro"/>
</dbReference>
<evidence type="ECO:0000313" key="6">
    <source>
        <dbReference type="Proteomes" id="UP000286974"/>
    </source>
</evidence>
<dbReference type="InterPro" id="IPR036551">
    <property type="entry name" value="Flavin_trans-like"/>
</dbReference>
<evidence type="ECO:0000256" key="1">
    <source>
        <dbReference type="ARBA" id="ARBA00022793"/>
    </source>
</evidence>
<dbReference type="InterPro" id="IPR007085">
    <property type="entry name" value="DNA/pantothenate-metab_flavo_C"/>
</dbReference>
<dbReference type="Proteomes" id="UP000286974">
    <property type="component" value="Unassembled WGS sequence"/>
</dbReference>
<gene>
    <name evidence="5" type="ORF">NBRC111893_1068</name>
</gene>
<dbReference type="GO" id="GO:0071513">
    <property type="term" value="C:phosphopantothenoylcysteine decarboxylase complex"/>
    <property type="evidence" value="ECO:0007669"/>
    <property type="project" value="TreeGrafter"/>
</dbReference>
<dbReference type="InterPro" id="IPR005252">
    <property type="entry name" value="CoaBC"/>
</dbReference>
<dbReference type="Pfam" id="PF02441">
    <property type="entry name" value="Flavoprotein"/>
    <property type="match status" value="1"/>
</dbReference>
<keyword evidence="6" id="KW-1185">Reference proteome</keyword>
<reference evidence="5 6" key="1">
    <citation type="submission" date="2017-11" db="EMBL/GenBank/DDBJ databases">
        <title>Draft Genome Sequence of Lactobacillus curieae NBRC 111893 isolated from Koso, a Japanese sugar-Vegetable Fermented Beverage.</title>
        <authorList>
            <person name="Chiou T.Y."/>
            <person name="Oshima K."/>
            <person name="Suda W."/>
            <person name="Hattori M."/>
            <person name="Takahashi T."/>
        </authorList>
    </citation>
    <scope>NUCLEOTIDE SEQUENCE [LARGE SCALE GENOMIC DNA]</scope>
    <source>
        <strain evidence="5 6">NBRC111893</strain>
    </source>
</reference>
<evidence type="ECO:0000259" key="3">
    <source>
        <dbReference type="Pfam" id="PF02441"/>
    </source>
</evidence>
<evidence type="ECO:0000256" key="2">
    <source>
        <dbReference type="ARBA" id="ARBA00023239"/>
    </source>
</evidence>
<feature type="domain" description="Flavoprotein" evidence="3">
    <location>
        <begin position="5"/>
        <end position="178"/>
    </location>
</feature>
<dbReference type="EC" id="4.1.1.36" evidence="5"/>
<evidence type="ECO:0000313" key="5">
    <source>
        <dbReference type="EMBL" id="GAY72922.1"/>
    </source>
</evidence>
<proteinExistence type="predicted"/>
<dbReference type="GO" id="GO:0004632">
    <property type="term" value="F:phosphopantothenate--cysteine ligase activity"/>
    <property type="evidence" value="ECO:0007669"/>
    <property type="project" value="InterPro"/>
</dbReference>
<dbReference type="STRING" id="1138822.PL11_008805"/>
<dbReference type="GO" id="GO:0015937">
    <property type="term" value="P:coenzyme A biosynthetic process"/>
    <property type="evidence" value="ECO:0007669"/>
    <property type="project" value="InterPro"/>
</dbReference>
<dbReference type="InterPro" id="IPR035929">
    <property type="entry name" value="CoaB-like_sf"/>
</dbReference>
<dbReference type="SUPFAM" id="SSF102645">
    <property type="entry name" value="CoaB-like"/>
    <property type="match status" value="1"/>
</dbReference>
<dbReference type="SUPFAM" id="SSF52507">
    <property type="entry name" value="Homo-oligomeric flavin-containing Cys decarboxylases, HFCD"/>
    <property type="match status" value="1"/>
</dbReference>
<dbReference type="PANTHER" id="PTHR14359">
    <property type="entry name" value="HOMO-OLIGOMERIC FLAVIN CONTAINING CYS DECARBOXYLASE FAMILY"/>
    <property type="match status" value="1"/>
</dbReference>
<dbReference type="InterPro" id="IPR003382">
    <property type="entry name" value="Flavoprotein"/>
</dbReference>
<keyword evidence="2 5" id="KW-0456">Lyase</keyword>
<keyword evidence="1" id="KW-0210">Decarboxylase</keyword>
<sequence>MFSNKRVTLIVTGSIAVYKSAILVRDLIKQGNEVKVILTKAAAEFVTPLTFQTLSKQQVIVDEFQDYEVDKVLHIDIADHTDVTIVAPATANIIGKIANGIADDAASTVLLANHAPLFIVPTMNSNMLANPANQRNINQLEQDGVHVMDAATGFLAEGYEGKGRMPEPAEILAWIDQSLVPNQVLSGKSIIVTAGGTREPIDPVRYITNHSSGKMGFAIAQAAVQAGAKVALIAANTSIPVPAGVDFIPVETARDLEQAVTERFAMADGLVMAAAVADFGQQLSRIIKLKRPRIMII</sequence>
<dbReference type="Gene3D" id="3.40.50.1950">
    <property type="entry name" value="Flavin prenyltransferase-like"/>
    <property type="match status" value="1"/>
</dbReference>
<dbReference type="NCBIfam" id="TIGR00521">
    <property type="entry name" value="coaBC_dfp"/>
    <property type="match status" value="1"/>
</dbReference>
<dbReference type="PANTHER" id="PTHR14359:SF6">
    <property type="entry name" value="PHOSPHOPANTOTHENOYLCYSTEINE DECARBOXYLASE"/>
    <property type="match status" value="1"/>
</dbReference>
<dbReference type="GO" id="GO:0004633">
    <property type="term" value="F:phosphopantothenoylcysteine decarboxylase activity"/>
    <property type="evidence" value="ECO:0007669"/>
    <property type="project" value="UniProtKB-EC"/>
</dbReference>
<evidence type="ECO:0000259" key="4">
    <source>
        <dbReference type="Pfam" id="PF04127"/>
    </source>
</evidence>
<organism evidence="5 6">
    <name type="scientific">Lentilactobacillus kosonis</name>
    <dbReference type="NCBI Taxonomy" id="2810561"/>
    <lineage>
        <taxon>Bacteria</taxon>
        <taxon>Bacillati</taxon>
        <taxon>Bacillota</taxon>
        <taxon>Bacilli</taxon>
        <taxon>Lactobacillales</taxon>
        <taxon>Lactobacillaceae</taxon>
        <taxon>Lentilactobacillus</taxon>
    </lineage>
</organism>
<dbReference type="AlphaFoldDB" id="A0A401FKM4"/>
<dbReference type="GO" id="GO:0015941">
    <property type="term" value="P:pantothenate catabolic process"/>
    <property type="evidence" value="ECO:0007669"/>
    <property type="project" value="InterPro"/>
</dbReference>
<comment type="caution">
    <text evidence="5">The sequence shown here is derived from an EMBL/GenBank/DDBJ whole genome shotgun (WGS) entry which is preliminary data.</text>
</comment>
<dbReference type="Gene3D" id="3.40.50.10300">
    <property type="entry name" value="CoaB-like"/>
    <property type="match status" value="1"/>
</dbReference>
<name>A0A401FKM4_9LACO</name>
<dbReference type="EMBL" id="BEXA01000002">
    <property type="protein sequence ID" value="GAY72922.1"/>
    <property type="molecule type" value="Genomic_DNA"/>
</dbReference>